<feature type="compositionally biased region" description="Low complexity" evidence="1">
    <location>
        <begin position="104"/>
        <end position="119"/>
    </location>
</feature>
<reference evidence="2 3" key="1">
    <citation type="submission" date="2015-10" db="EMBL/GenBank/DDBJ databases">
        <title>Genome analyses suggest a sexual origin of heterokaryosis in a supposedly ancient asexual fungus.</title>
        <authorList>
            <person name="Ropars J."/>
            <person name="Sedzielewska K."/>
            <person name="Noel J."/>
            <person name="Charron P."/>
            <person name="Farinelli L."/>
            <person name="Marton T."/>
            <person name="Kruger M."/>
            <person name="Pelin A."/>
            <person name="Brachmann A."/>
            <person name="Corradi N."/>
        </authorList>
    </citation>
    <scope>NUCLEOTIDE SEQUENCE [LARGE SCALE GENOMIC DNA]</scope>
    <source>
        <strain evidence="2 3">A4</strain>
    </source>
</reference>
<protein>
    <submittedName>
        <fullName evidence="2">Uncharacterized protein</fullName>
    </submittedName>
</protein>
<dbReference type="VEuPathDB" id="FungiDB:RhiirFUN_013486"/>
<gene>
    <name evidence="2" type="ORF">RhiirA4_465300</name>
</gene>
<name>A0A2I1GRS7_9GLOM</name>
<comment type="caution">
    <text evidence="2">The sequence shown here is derived from an EMBL/GenBank/DDBJ whole genome shotgun (WGS) entry which is preliminary data.</text>
</comment>
<proteinExistence type="predicted"/>
<evidence type="ECO:0000313" key="2">
    <source>
        <dbReference type="EMBL" id="PKY49348.1"/>
    </source>
</evidence>
<keyword evidence="3" id="KW-1185">Reference proteome</keyword>
<dbReference type="VEuPathDB" id="FungiDB:RhiirA1_473802"/>
<dbReference type="VEuPathDB" id="FungiDB:FUN_012906"/>
<feature type="region of interest" description="Disordered" evidence="1">
    <location>
        <begin position="97"/>
        <end position="120"/>
    </location>
</feature>
<dbReference type="AlphaFoldDB" id="A0A2I1GRS7"/>
<accession>A0A2I1GRS7</accession>
<evidence type="ECO:0000313" key="3">
    <source>
        <dbReference type="Proteomes" id="UP000234323"/>
    </source>
</evidence>
<dbReference type="EMBL" id="LLXI01000731">
    <property type="protein sequence ID" value="PKY49348.1"/>
    <property type="molecule type" value="Genomic_DNA"/>
</dbReference>
<evidence type="ECO:0000256" key="1">
    <source>
        <dbReference type="SAM" id="MobiDB-lite"/>
    </source>
</evidence>
<dbReference type="Proteomes" id="UP000234323">
    <property type="component" value="Unassembled WGS sequence"/>
</dbReference>
<organism evidence="2 3">
    <name type="scientific">Rhizophagus irregularis</name>
    <dbReference type="NCBI Taxonomy" id="588596"/>
    <lineage>
        <taxon>Eukaryota</taxon>
        <taxon>Fungi</taxon>
        <taxon>Fungi incertae sedis</taxon>
        <taxon>Mucoromycota</taxon>
        <taxon>Glomeromycotina</taxon>
        <taxon>Glomeromycetes</taxon>
        <taxon>Glomerales</taxon>
        <taxon>Glomeraceae</taxon>
        <taxon>Rhizophagus</taxon>
    </lineage>
</organism>
<sequence>MKDFINTESVTHNVTSSQQIKSVEDQPIDIEISENPIHQSANVVQPDEELIISLNAKATPFTSKGKNRRVSYAKIVKQDSNSDSSRLNSPTSIKDKKRKIVQVSKTSTTSKSHPTTTKKQLATPASKTISTVMTGYNPTIKDNVQEITVYDIPSRWTQFDMLNHLKAWDQVIVIKFKLQQKYTTLTVSVNLNEVALNLWNNGA</sequence>